<dbReference type="Proteomes" id="UP000319004">
    <property type="component" value="Chromosome"/>
</dbReference>
<evidence type="ECO:0000313" key="3">
    <source>
        <dbReference type="Proteomes" id="UP000319004"/>
    </source>
</evidence>
<dbReference type="KEGG" id="snep:Enr13x_74220"/>
<sequence>MNPIENDTARRKQFIPEFEGLRGLLAAWVVFGHILLFCGFIYQDGWFGIVFSPILGVVPTGRR</sequence>
<keyword evidence="1" id="KW-0472">Membrane</keyword>
<gene>
    <name evidence="2" type="ORF">Enr13x_74220</name>
</gene>
<dbReference type="EMBL" id="CP037423">
    <property type="protein sequence ID" value="QDV47512.1"/>
    <property type="molecule type" value="Genomic_DNA"/>
</dbReference>
<name>A0A518I337_9BACT</name>
<reference evidence="2 3" key="1">
    <citation type="submission" date="2019-03" db="EMBL/GenBank/DDBJ databases">
        <title>Deep-cultivation of Planctomycetes and their phenomic and genomic characterization uncovers novel biology.</title>
        <authorList>
            <person name="Wiegand S."/>
            <person name="Jogler M."/>
            <person name="Boedeker C."/>
            <person name="Pinto D."/>
            <person name="Vollmers J."/>
            <person name="Rivas-Marin E."/>
            <person name="Kohn T."/>
            <person name="Peeters S.H."/>
            <person name="Heuer A."/>
            <person name="Rast P."/>
            <person name="Oberbeckmann S."/>
            <person name="Bunk B."/>
            <person name="Jeske O."/>
            <person name="Meyerdierks A."/>
            <person name="Storesund J.E."/>
            <person name="Kallscheuer N."/>
            <person name="Luecker S."/>
            <person name="Lage O.M."/>
            <person name="Pohl T."/>
            <person name="Merkel B.J."/>
            <person name="Hornburger P."/>
            <person name="Mueller R.-W."/>
            <person name="Bruemmer F."/>
            <person name="Labrenz M."/>
            <person name="Spormann A.M."/>
            <person name="Op den Camp H."/>
            <person name="Overmann J."/>
            <person name="Amann R."/>
            <person name="Jetten M.S.M."/>
            <person name="Mascher T."/>
            <person name="Medema M.H."/>
            <person name="Devos D.P."/>
            <person name="Kaster A.-K."/>
            <person name="Ovreas L."/>
            <person name="Rohde M."/>
            <person name="Galperin M.Y."/>
            <person name="Jogler C."/>
        </authorList>
    </citation>
    <scope>NUCLEOTIDE SEQUENCE [LARGE SCALE GENOMIC DNA]</scope>
    <source>
        <strain evidence="2 3">Enr13</strain>
    </source>
</reference>
<proteinExistence type="predicted"/>
<keyword evidence="3" id="KW-1185">Reference proteome</keyword>
<accession>A0A518I337</accession>
<evidence type="ECO:0000256" key="1">
    <source>
        <dbReference type="SAM" id="Phobius"/>
    </source>
</evidence>
<organism evidence="2 3">
    <name type="scientific">Stieleria neptunia</name>
    <dbReference type="NCBI Taxonomy" id="2527979"/>
    <lineage>
        <taxon>Bacteria</taxon>
        <taxon>Pseudomonadati</taxon>
        <taxon>Planctomycetota</taxon>
        <taxon>Planctomycetia</taxon>
        <taxon>Pirellulales</taxon>
        <taxon>Pirellulaceae</taxon>
        <taxon>Stieleria</taxon>
    </lineage>
</organism>
<dbReference type="AlphaFoldDB" id="A0A518I337"/>
<protein>
    <recommendedName>
        <fullName evidence="4">Acyltransferase family protein</fullName>
    </recommendedName>
</protein>
<keyword evidence="1" id="KW-1133">Transmembrane helix</keyword>
<keyword evidence="1" id="KW-0812">Transmembrane</keyword>
<evidence type="ECO:0008006" key="4">
    <source>
        <dbReference type="Google" id="ProtNLM"/>
    </source>
</evidence>
<evidence type="ECO:0000313" key="2">
    <source>
        <dbReference type="EMBL" id="QDV47512.1"/>
    </source>
</evidence>
<feature type="transmembrane region" description="Helical" evidence="1">
    <location>
        <begin position="21"/>
        <end position="42"/>
    </location>
</feature>